<dbReference type="Proteomes" id="UP000887575">
    <property type="component" value="Unassembled WGS sequence"/>
</dbReference>
<organism evidence="1 2">
    <name type="scientific">Mesorhabditis belari</name>
    <dbReference type="NCBI Taxonomy" id="2138241"/>
    <lineage>
        <taxon>Eukaryota</taxon>
        <taxon>Metazoa</taxon>
        <taxon>Ecdysozoa</taxon>
        <taxon>Nematoda</taxon>
        <taxon>Chromadorea</taxon>
        <taxon>Rhabditida</taxon>
        <taxon>Rhabditina</taxon>
        <taxon>Rhabditomorpha</taxon>
        <taxon>Rhabditoidea</taxon>
        <taxon>Rhabditidae</taxon>
        <taxon>Mesorhabditinae</taxon>
        <taxon>Mesorhabditis</taxon>
    </lineage>
</organism>
<evidence type="ECO:0000313" key="1">
    <source>
        <dbReference type="Proteomes" id="UP000887575"/>
    </source>
</evidence>
<evidence type="ECO:0000313" key="2">
    <source>
        <dbReference type="WBParaSite" id="MBELARI_LOCUS7100"/>
    </source>
</evidence>
<dbReference type="AlphaFoldDB" id="A0AAF3FJ28"/>
<accession>A0AAF3FJ28</accession>
<keyword evidence="1" id="KW-1185">Reference proteome</keyword>
<reference evidence="2" key="1">
    <citation type="submission" date="2024-02" db="UniProtKB">
        <authorList>
            <consortium name="WormBaseParasite"/>
        </authorList>
    </citation>
    <scope>IDENTIFICATION</scope>
</reference>
<sequence length="242" mass="27793">MHTRNSNNALNCHTDQTYWDRRSSCSGQNLNLNLDNQPPQFYQQEVFRSPEMFHWAQQIQQTQQDGFIYGYTPAEQMRWVSSQQVNTVGLQDSSRRYSCSVQNLVSNIPGNQFGSQTKLNNPKHNHVPRNITMVQQGRNVKNGPLAGLVHGKFLSAQHLNLVGQRETVAPSPMKNILGTDKMLVIWHGRPDIRLLRDKNSGSPYCIAQFINEMEAEKIRLFWNGTEIVKGQGKLIVEYFNDY</sequence>
<dbReference type="WBParaSite" id="MBELARI_LOCUS7100">
    <property type="protein sequence ID" value="MBELARI_LOCUS7100"/>
    <property type="gene ID" value="MBELARI_LOCUS7100"/>
</dbReference>
<name>A0AAF3FJ28_9BILA</name>
<proteinExistence type="predicted"/>
<protein>
    <submittedName>
        <fullName evidence="2">Uncharacterized protein</fullName>
    </submittedName>
</protein>